<comment type="caution">
    <text evidence="2">The sequence shown here is derived from an EMBL/GenBank/DDBJ whole genome shotgun (WGS) entry which is preliminary data.</text>
</comment>
<proteinExistence type="predicted"/>
<feature type="compositionally biased region" description="Basic residues" evidence="1">
    <location>
        <begin position="10"/>
        <end position="21"/>
    </location>
</feature>
<reference evidence="2" key="2">
    <citation type="journal article" date="2023" name="Microbiol Resour">
        <title>Decontamination and Annotation of the Draft Genome Sequence of the Oomycete Lagenidium giganteum ARSEF 373.</title>
        <authorList>
            <person name="Morgan W.R."/>
            <person name="Tartar A."/>
        </authorList>
    </citation>
    <scope>NUCLEOTIDE SEQUENCE</scope>
    <source>
        <strain evidence="2">ARSEF 373</strain>
    </source>
</reference>
<reference evidence="2" key="1">
    <citation type="submission" date="2022-11" db="EMBL/GenBank/DDBJ databases">
        <authorList>
            <person name="Morgan W.R."/>
            <person name="Tartar A."/>
        </authorList>
    </citation>
    <scope>NUCLEOTIDE SEQUENCE</scope>
    <source>
        <strain evidence="2">ARSEF 373</strain>
    </source>
</reference>
<gene>
    <name evidence="2" type="ORF">N0F65_003922</name>
</gene>
<evidence type="ECO:0000313" key="2">
    <source>
        <dbReference type="EMBL" id="DBA03202.1"/>
    </source>
</evidence>
<evidence type="ECO:0000313" key="3">
    <source>
        <dbReference type="Proteomes" id="UP001146120"/>
    </source>
</evidence>
<organism evidence="2 3">
    <name type="scientific">Lagenidium giganteum</name>
    <dbReference type="NCBI Taxonomy" id="4803"/>
    <lineage>
        <taxon>Eukaryota</taxon>
        <taxon>Sar</taxon>
        <taxon>Stramenopiles</taxon>
        <taxon>Oomycota</taxon>
        <taxon>Peronosporomycetes</taxon>
        <taxon>Pythiales</taxon>
        <taxon>Pythiaceae</taxon>
    </lineage>
</organism>
<sequence length="394" mass="41689">MVEEDGAAARPRRRSHRRTRSPKTLWSEERLNGQVLISIDSGDESSSGDEASLYCVGVNGAAGFCRSSSSSGSSDGGEQSSEDEGYAAPVVGYRELQGLLSSGGDLPRRPPPQSPVRRQPRRNPPHWKAGCGSMPDPIVIDVDESLPARNGHVNRWDQALAAAAAKRNRTQRRAGPPIVYSVPSSSSSSGSDQEDNNVAEEDDDVVMCVSPTRTITPAPTVNTASSVTAAPPPVVPQQQTALASNAPVADIISTVIASAIAPVEIHAMPIKREAVTTYIEPTIPSQQSIAQAETLPFQIEVKAEPVAPSADVPLAVPVAPSAAPTAPRKKVTQPVTQPVTKVEHTLSVPTPSPRAKKRRARGTQKLSDEDAGFLLFHGDREPTTAGMLRLVIGK</sequence>
<feature type="compositionally biased region" description="Low complexity" evidence="1">
    <location>
        <begin position="181"/>
        <end position="191"/>
    </location>
</feature>
<dbReference type="Proteomes" id="UP001146120">
    <property type="component" value="Unassembled WGS sequence"/>
</dbReference>
<dbReference type="AlphaFoldDB" id="A0AAV2Z8X6"/>
<feature type="compositionally biased region" description="Low complexity" evidence="1">
    <location>
        <begin position="67"/>
        <end position="79"/>
    </location>
</feature>
<name>A0AAV2Z8X6_9STRA</name>
<feature type="compositionally biased region" description="Acidic residues" evidence="1">
    <location>
        <begin position="192"/>
        <end position="202"/>
    </location>
</feature>
<accession>A0AAV2Z8X6</accession>
<protein>
    <submittedName>
        <fullName evidence="2">Uncharacterized protein</fullName>
    </submittedName>
</protein>
<feature type="region of interest" description="Disordered" evidence="1">
    <location>
        <begin position="66"/>
        <end position="134"/>
    </location>
</feature>
<feature type="region of interest" description="Disordered" evidence="1">
    <location>
        <begin position="164"/>
        <end position="202"/>
    </location>
</feature>
<feature type="region of interest" description="Disordered" evidence="1">
    <location>
        <begin position="344"/>
        <end position="365"/>
    </location>
</feature>
<evidence type="ECO:0000256" key="1">
    <source>
        <dbReference type="SAM" id="MobiDB-lite"/>
    </source>
</evidence>
<feature type="region of interest" description="Disordered" evidence="1">
    <location>
        <begin position="1"/>
        <end position="51"/>
    </location>
</feature>
<keyword evidence="3" id="KW-1185">Reference proteome</keyword>
<dbReference type="EMBL" id="DAKRPA010000022">
    <property type="protein sequence ID" value="DBA03202.1"/>
    <property type="molecule type" value="Genomic_DNA"/>
</dbReference>